<protein>
    <recommendedName>
        <fullName evidence="6">Mitochondrial inner membrane protease ATP23</fullName>
        <ecNumber evidence="6">3.4.24.-</ecNumber>
    </recommendedName>
</protein>
<dbReference type="GO" id="GO:0034982">
    <property type="term" value="P:mitochondrial protein processing"/>
    <property type="evidence" value="ECO:0007669"/>
    <property type="project" value="TreeGrafter"/>
</dbReference>
<dbReference type="AlphaFoldDB" id="A0A7S0II36"/>
<reference evidence="7" key="1">
    <citation type="submission" date="2021-01" db="EMBL/GenBank/DDBJ databases">
        <authorList>
            <person name="Corre E."/>
            <person name="Pelletier E."/>
            <person name="Niang G."/>
            <person name="Scheremetjew M."/>
            <person name="Finn R."/>
            <person name="Kale V."/>
            <person name="Holt S."/>
            <person name="Cochrane G."/>
            <person name="Meng A."/>
            <person name="Brown T."/>
            <person name="Cohen L."/>
        </authorList>
    </citation>
    <scope>NUCLEOTIDE SEQUENCE</scope>
    <source>
        <strain evidence="7">RCC1130</strain>
    </source>
</reference>
<dbReference type="GO" id="GO:0033615">
    <property type="term" value="P:mitochondrial proton-transporting ATP synthase complex assembly"/>
    <property type="evidence" value="ECO:0007669"/>
    <property type="project" value="TreeGrafter"/>
</dbReference>
<evidence type="ECO:0000256" key="1">
    <source>
        <dbReference type="ARBA" id="ARBA00009915"/>
    </source>
</evidence>
<dbReference type="GO" id="GO:0046872">
    <property type="term" value="F:metal ion binding"/>
    <property type="evidence" value="ECO:0007669"/>
    <property type="project" value="UniProtKB-KW"/>
</dbReference>
<evidence type="ECO:0000256" key="6">
    <source>
        <dbReference type="RuleBase" id="RU364057"/>
    </source>
</evidence>
<evidence type="ECO:0000256" key="2">
    <source>
        <dbReference type="ARBA" id="ARBA00022670"/>
    </source>
</evidence>
<dbReference type="Pfam" id="PF09768">
    <property type="entry name" value="Peptidase_M76"/>
    <property type="match status" value="1"/>
</dbReference>
<evidence type="ECO:0000313" key="7">
    <source>
        <dbReference type="EMBL" id="CAD8522644.1"/>
    </source>
</evidence>
<gene>
    <name evidence="7" type="ORF">CLEP1334_LOCUS363</name>
</gene>
<name>A0A7S0II36_9EUKA</name>
<organism evidence="7">
    <name type="scientific">Calcidiscus leptoporus</name>
    <dbReference type="NCBI Taxonomy" id="127549"/>
    <lineage>
        <taxon>Eukaryota</taxon>
        <taxon>Haptista</taxon>
        <taxon>Haptophyta</taxon>
        <taxon>Prymnesiophyceae</taxon>
        <taxon>Coccolithales</taxon>
        <taxon>Calcidiscaceae</taxon>
        <taxon>Calcidiscus</taxon>
    </lineage>
</organism>
<dbReference type="EMBL" id="HBER01000666">
    <property type="protein sequence ID" value="CAD8522644.1"/>
    <property type="molecule type" value="Transcribed_RNA"/>
</dbReference>
<dbReference type="PANTHER" id="PTHR21711">
    <property type="entry name" value="MITOCHONDRIAL INNER MEMBRANE PROTEASE"/>
    <property type="match status" value="1"/>
</dbReference>
<sequence>MTRDTTTGSSSEPAPEAAIQHGVCTSLVNKALSGCPKVFQLRQALEALGADVPIECIPCPEPGPGETAVAGGYMPATGSVVLCQEWVAQQTSEVPNTLAHELVHAYDDARAHMDWFNLTHHACTEIRAAQLSGDCSFGRELDRSNINPLRIAKAGERCVRRRAQLSVAMNPVCSSALAAEDAVKRAWNICAKDFAPFEKVP</sequence>
<evidence type="ECO:0000256" key="3">
    <source>
        <dbReference type="ARBA" id="ARBA00022723"/>
    </source>
</evidence>
<dbReference type="InterPro" id="IPR019165">
    <property type="entry name" value="Peptidase_M76_ATP23"/>
</dbReference>
<keyword evidence="4 6" id="KW-0378">Hydrolase</keyword>
<dbReference type="EC" id="3.4.24.-" evidence="6"/>
<dbReference type="GO" id="GO:0005739">
    <property type="term" value="C:mitochondrion"/>
    <property type="evidence" value="ECO:0007669"/>
    <property type="project" value="GOC"/>
</dbReference>
<keyword evidence="2 6" id="KW-0645">Protease</keyword>
<keyword evidence="3 6" id="KW-0479">Metal-binding</keyword>
<dbReference type="GO" id="GO:0004222">
    <property type="term" value="F:metalloendopeptidase activity"/>
    <property type="evidence" value="ECO:0007669"/>
    <property type="project" value="InterPro"/>
</dbReference>
<comment type="similarity">
    <text evidence="1 6">Belongs to the peptidase M76 family.</text>
</comment>
<keyword evidence="5 6" id="KW-0482">Metalloprotease</keyword>
<dbReference type="PANTHER" id="PTHR21711:SF0">
    <property type="entry name" value="MITOCHONDRIAL INNER MEMBRANE PROTEASE ATP23 HOMOLOG"/>
    <property type="match status" value="1"/>
</dbReference>
<proteinExistence type="inferred from homology"/>
<evidence type="ECO:0000256" key="5">
    <source>
        <dbReference type="ARBA" id="ARBA00023049"/>
    </source>
</evidence>
<accession>A0A7S0II36</accession>
<evidence type="ECO:0000256" key="4">
    <source>
        <dbReference type="ARBA" id="ARBA00022801"/>
    </source>
</evidence>